<dbReference type="Gene3D" id="3.40.605.10">
    <property type="entry name" value="Aldehyde Dehydrogenase, Chain A, domain 1"/>
    <property type="match status" value="1"/>
</dbReference>
<dbReference type="OrthoDB" id="9770537at2"/>
<sequence>MSAPVLVAGEWINSVGKETFQAINPSTTEPLEASYPISPWSEIDAVLNAAVEAAPELREAPAPVRANFLDRFADRIDEAADEIVELAHAETGLPVTPRLKAVELPRTSGQLRQAAEAARSGSWAMPTIDSATNIRSVLEPLGPVVTFAPNNFPFAINAAAGCDLASAIAVGAPLIAKGHPSHPGTTKRFAELALEVLKESELPEASIQLLYHMSPEDGLKLVADPRVGATSFTGSRAGGLALKAAADAVGNPIYLEMSSINPVFILPGALDERIDAIANEFGTSCLMGAGQFCTNPGIVVLPSGEYADAFLDNVCEHFRAAPVSTMLNKGVQTGCAAAIEKLIAAGAELVVGGSTGGGKGFCYENTILRVSAEKFLSDPEAFQTEAFGNTSLFVFAASDEEMLKIAESCEGNLTGCIYSHGCGEDDRLYDVLEPVLRQRVGRLLNDKMPTGVAVSPAMNHGGPYPASGHPGFTSIGIPASLQRFAKLTCYDNVRPHRLPALLKDENPLGAWRYVDGRWTQLPLT</sequence>
<evidence type="ECO:0000313" key="4">
    <source>
        <dbReference type="Proteomes" id="UP000319976"/>
    </source>
</evidence>
<evidence type="ECO:0000256" key="1">
    <source>
        <dbReference type="ARBA" id="ARBA00023002"/>
    </source>
</evidence>
<name>A0A517T7Y0_9PLAN</name>
<dbReference type="Pfam" id="PF00171">
    <property type="entry name" value="Aldedh"/>
    <property type="match status" value="1"/>
</dbReference>
<accession>A0A517T7Y0</accession>
<dbReference type="PANTHER" id="PTHR43353:SF3">
    <property type="entry name" value="ALDEHYDE DEHYDROGENASE-RELATED"/>
    <property type="match status" value="1"/>
</dbReference>
<feature type="domain" description="Aldehyde dehydrogenase" evidence="2">
    <location>
        <begin position="11"/>
        <end position="420"/>
    </location>
</feature>
<dbReference type="RefSeq" id="WP_145261678.1">
    <property type="nucleotide sequence ID" value="NZ_CP036316.1"/>
</dbReference>
<evidence type="ECO:0000313" key="3">
    <source>
        <dbReference type="EMBL" id="QDT64483.1"/>
    </source>
</evidence>
<dbReference type="InterPro" id="IPR016163">
    <property type="entry name" value="Ald_DH_C"/>
</dbReference>
<dbReference type="GO" id="GO:0033721">
    <property type="term" value="F:aldehyde dehydrogenase (NADP+) activity"/>
    <property type="evidence" value="ECO:0007669"/>
    <property type="project" value="UniProtKB-EC"/>
</dbReference>
<dbReference type="CDD" id="cd07129">
    <property type="entry name" value="ALDH_KGSADH"/>
    <property type="match status" value="1"/>
</dbReference>
<reference evidence="3 4" key="1">
    <citation type="submission" date="2019-02" db="EMBL/GenBank/DDBJ databases">
        <title>Deep-cultivation of Planctomycetes and their phenomic and genomic characterization uncovers novel biology.</title>
        <authorList>
            <person name="Wiegand S."/>
            <person name="Jogler M."/>
            <person name="Boedeker C."/>
            <person name="Pinto D."/>
            <person name="Vollmers J."/>
            <person name="Rivas-Marin E."/>
            <person name="Kohn T."/>
            <person name="Peeters S.H."/>
            <person name="Heuer A."/>
            <person name="Rast P."/>
            <person name="Oberbeckmann S."/>
            <person name="Bunk B."/>
            <person name="Jeske O."/>
            <person name="Meyerdierks A."/>
            <person name="Storesund J.E."/>
            <person name="Kallscheuer N."/>
            <person name="Luecker S."/>
            <person name="Lage O.M."/>
            <person name="Pohl T."/>
            <person name="Merkel B.J."/>
            <person name="Hornburger P."/>
            <person name="Mueller R.-W."/>
            <person name="Bruemmer F."/>
            <person name="Labrenz M."/>
            <person name="Spormann A.M."/>
            <person name="Op den Camp H."/>
            <person name="Overmann J."/>
            <person name="Amann R."/>
            <person name="Jetten M.S.M."/>
            <person name="Mascher T."/>
            <person name="Medema M.H."/>
            <person name="Devos D.P."/>
            <person name="Kaster A.-K."/>
            <person name="Ovreas L."/>
            <person name="Rohde M."/>
            <person name="Galperin M.Y."/>
            <person name="Jogler C."/>
        </authorList>
    </citation>
    <scope>NUCLEOTIDE SEQUENCE [LARGE SCALE GENOMIC DNA]</scope>
    <source>
        <strain evidence="3 4">V22</strain>
    </source>
</reference>
<dbReference type="SUPFAM" id="SSF53720">
    <property type="entry name" value="ALDH-like"/>
    <property type="match status" value="1"/>
</dbReference>
<organism evidence="3 4">
    <name type="scientific">Calycomorphotria hydatis</name>
    <dbReference type="NCBI Taxonomy" id="2528027"/>
    <lineage>
        <taxon>Bacteria</taxon>
        <taxon>Pseudomonadati</taxon>
        <taxon>Planctomycetota</taxon>
        <taxon>Planctomycetia</taxon>
        <taxon>Planctomycetales</taxon>
        <taxon>Planctomycetaceae</taxon>
        <taxon>Calycomorphotria</taxon>
    </lineage>
</organism>
<dbReference type="Gene3D" id="3.40.309.10">
    <property type="entry name" value="Aldehyde Dehydrogenase, Chain A, domain 2"/>
    <property type="match status" value="1"/>
</dbReference>
<dbReference type="InterPro" id="IPR016162">
    <property type="entry name" value="Ald_DH_N"/>
</dbReference>
<dbReference type="InterPro" id="IPR050740">
    <property type="entry name" value="Aldehyde_DH_Superfamily"/>
</dbReference>
<protein>
    <submittedName>
        <fullName evidence="3">NADP-dependent fatty aldehyde dehydrogenase</fullName>
        <ecNumber evidence="3">1.2.1.4</ecNumber>
    </submittedName>
</protein>
<dbReference type="InterPro" id="IPR044151">
    <property type="entry name" value="ALDH_KGSADH"/>
</dbReference>
<dbReference type="InterPro" id="IPR015590">
    <property type="entry name" value="Aldehyde_DH_dom"/>
</dbReference>
<dbReference type="AlphaFoldDB" id="A0A517T7Y0"/>
<dbReference type="PANTHER" id="PTHR43353">
    <property type="entry name" value="SUCCINATE-SEMIALDEHYDE DEHYDROGENASE, MITOCHONDRIAL"/>
    <property type="match status" value="1"/>
</dbReference>
<gene>
    <name evidence="3" type="primary">aldH</name>
    <name evidence="3" type="ORF">V22_17170</name>
</gene>
<dbReference type="EMBL" id="CP036316">
    <property type="protein sequence ID" value="QDT64483.1"/>
    <property type="molecule type" value="Genomic_DNA"/>
</dbReference>
<evidence type="ECO:0000259" key="2">
    <source>
        <dbReference type="Pfam" id="PF00171"/>
    </source>
</evidence>
<dbReference type="InterPro" id="IPR016161">
    <property type="entry name" value="Ald_DH/histidinol_DH"/>
</dbReference>
<keyword evidence="4" id="KW-1185">Reference proteome</keyword>
<proteinExistence type="predicted"/>
<keyword evidence="1 3" id="KW-0560">Oxidoreductase</keyword>
<dbReference type="KEGG" id="chya:V22_17170"/>
<dbReference type="EC" id="1.2.1.4" evidence="3"/>
<dbReference type="Proteomes" id="UP000319976">
    <property type="component" value="Chromosome"/>
</dbReference>